<evidence type="ECO:0000256" key="1">
    <source>
        <dbReference type="SAM" id="MobiDB-lite"/>
    </source>
</evidence>
<reference evidence="2" key="2">
    <citation type="submission" date="2025-08" db="UniProtKB">
        <authorList>
            <consortium name="Ensembl"/>
        </authorList>
    </citation>
    <scope>IDENTIFICATION</scope>
</reference>
<sequence length="135" mass="14663">MVEYLASIFGTEKDRSGPAGLGACAPGFTANKPTFSQTVVQRRTPPPRVNWQAVGSAELSSVTDVPEPRGRCRPCEVGECPRGGSCDFVHLHPSSWNPRRQLGGRGPQSPPRSHTGRCPRERTRRLSPDHGLGCF</sequence>
<evidence type="ECO:0000313" key="2">
    <source>
        <dbReference type="Ensembl" id="ENSCAFP00030030833.1"/>
    </source>
</evidence>
<organism evidence="2 3">
    <name type="scientific">Canis lupus familiaris</name>
    <name type="common">Dog</name>
    <name type="synonym">Canis familiaris</name>
    <dbReference type="NCBI Taxonomy" id="9615"/>
    <lineage>
        <taxon>Eukaryota</taxon>
        <taxon>Metazoa</taxon>
        <taxon>Chordata</taxon>
        <taxon>Craniata</taxon>
        <taxon>Vertebrata</taxon>
        <taxon>Euteleostomi</taxon>
        <taxon>Mammalia</taxon>
        <taxon>Eutheria</taxon>
        <taxon>Laurasiatheria</taxon>
        <taxon>Carnivora</taxon>
        <taxon>Caniformia</taxon>
        <taxon>Canidae</taxon>
        <taxon>Canis</taxon>
    </lineage>
</organism>
<protein>
    <recommendedName>
        <fullName evidence="4">C3H1-type domain-containing protein</fullName>
    </recommendedName>
</protein>
<feature type="region of interest" description="Disordered" evidence="1">
    <location>
        <begin position="95"/>
        <end position="135"/>
    </location>
</feature>
<dbReference type="AlphaFoldDB" id="A0A8C0NVK6"/>
<dbReference type="Proteomes" id="UP000694429">
    <property type="component" value="Chromosome 9"/>
</dbReference>
<dbReference type="Ensembl" id="ENSCAFT00030035353.1">
    <property type="protein sequence ID" value="ENSCAFP00030030833.1"/>
    <property type="gene ID" value="ENSCAFG00030019223.1"/>
</dbReference>
<evidence type="ECO:0008006" key="4">
    <source>
        <dbReference type="Google" id="ProtNLM"/>
    </source>
</evidence>
<feature type="compositionally biased region" description="Basic and acidic residues" evidence="1">
    <location>
        <begin position="118"/>
        <end position="128"/>
    </location>
</feature>
<accession>A0A8C0NVK6</accession>
<proteinExistence type="predicted"/>
<evidence type="ECO:0000313" key="3">
    <source>
        <dbReference type="Proteomes" id="UP000694429"/>
    </source>
</evidence>
<name>A0A8C0NVK6_CANLF</name>
<reference evidence="2" key="1">
    <citation type="submission" date="2019-03" db="EMBL/GenBank/DDBJ databases">
        <authorList>
            <person name="Warren W.C."/>
            <person name="Johnson G.S."/>
        </authorList>
    </citation>
    <scope>NUCLEOTIDE SEQUENCE [LARGE SCALE GENOMIC DNA]</scope>
    <source>
        <strain evidence="2">Basenji</strain>
    </source>
</reference>